<dbReference type="EMBL" id="CAJPDR010000601">
    <property type="protein sequence ID" value="CAF9940419.1"/>
    <property type="molecule type" value="Genomic_DNA"/>
</dbReference>
<dbReference type="PRINTS" id="PR00081">
    <property type="entry name" value="GDHRDH"/>
</dbReference>
<name>A0A8H3J498_9LECA</name>
<dbReference type="InterPro" id="IPR002347">
    <property type="entry name" value="SDR_fam"/>
</dbReference>
<organism evidence="3 4">
    <name type="scientific">Alectoria fallacina</name>
    <dbReference type="NCBI Taxonomy" id="1903189"/>
    <lineage>
        <taxon>Eukaryota</taxon>
        <taxon>Fungi</taxon>
        <taxon>Dikarya</taxon>
        <taxon>Ascomycota</taxon>
        <taxon>Pezizomycotina</taxon>
        <taxon>Lecanoromycetes</taxon>
        <taxon>OSLEUM clade</taxon>
        <taxon>Lecanoromycetidae</taxon>
        <taxon>Lecanorales</taxon>
        <taxon>Lecanorineae</taxon>
        <taxon>Parmeliaceae</taxon>
        <taxon>Alectoria</taxon>
    </lineage>
</organism>
<accession>A0A8H3J498</accession>
<gene>
    <name evidence="3" type="ORF">ALECFALPRED_008665</name>
</gene>
<dbReference type="PANTHER" id="PTHR43008:SF4">
    <property type="entry name" value="CHAIN DEHYDROGENASE, PUTATIVE (AFU_ORTHOLOGUE AFUA_4G08710)-RELATED"/>
    <property type="match status" value="1"/>
</dbReference>
<dbReference type="Pfam" id="PF00106">
    <property type="entry name" value="adh_short"/>
    <property type="match status" value="1"/>
</dbReference>
<comment type="caution">
    <text evidence="3">The sequence shown here is derived from an EMBL/GenBank/DDBJ whole genome shotgun (WGS) entry which is preliminary data.</text>
</comment>
<dbReference type="PANTHER" id="PTHR43008">
    <property type="entry name" value="BENZIL REDUCTASE"/>
    <property type="match status" value="1"/>
</dbReference>
<evidence type="ECO:0008006" key="5">
    <source>
        <dbReference type="Google" id="ProtNLM"/>
    </source>
</evidence>
<dbReference type="GO" id="GO:0050664">
    <property type="term" value="F:oxidoreductase activity, acting on NAD(P)H, oxygen as acceptor"/>
    <property type="evidence" value="ECO:0007669"/>
    <property type="project" value="TreeGrafter"/>
</dbReference>
<protein>
    <recommendedName>
        <fullName evidence="5">NAD(P)-binding protein</fullName>
    </recommendedName>
</protein>
<evidence type="ECO:0000256" key="1">
    <source>
        <dbReference type="ARBA" id="ARBA00006484"/>
    </source>
</evidence>
<dbReference type="Gene3D" id="3.40.50.720">
    <property type="entry name" value="NAD(P)-binding Rossmann-like Domain"/>
    <property type="match status" value="1"/>
</dbReference>
<proteinExistence type="inferred from homology"/>
<sequence length="253" mass="27141">MKAPFPSLTATYHNASYDAISPTRHELSVANKTIIVTGGGRGLGSEIAKAYAAAGASRIVLLGRTQNTLSQTAEQIEKEFGSVSVSTHTADIADEAAIGKAAEKVGKWDVLILNAGVLADPHPVEKSDPMDWWRIFEVQLGFHIFWRTNVKGAMVTARAFLPFRNHDASIIGVNANIITLPASNPIAMGASAYVCSKIAQMKLLEYISAENPDLFVVSVHPGVLDTDMLRSMGHHVQIDPSFLDDGKSSPACD</sequence>
<dbReference type="GO" id="GO:0016616">
    <property type="term" value="F:oxidoreductase activity, acting on the CH-OH group of donors, NAD or NADP as acceptor"/>
    <property type="evidence" value="ECO:0007669"/>
    <property type="project" value="UniProtKB-ARBA"/>
</dbReference>
<dbReference type="OrthoDB" id="1933717at2759"/>
<comment type="similarity">
    <text evidence="1">Belongs to the short-chain dehydrogenases/reductases (SDR) family.</text>
</comment>
<evidence type="ECO:0000313" key="3">
    <source>
        <dbReference type="EMBL" id="CAF9940419.1"/>
    </source>
</evidence>
<evidence type="ECO:0000256" key="2">
    <source>
        <dbReference type="ARBA" id="ARBA00023002"/>
    </source>
</evidence>
<evidence type="ECO:0000313" key="4">
    <source>
        <dbReference type="Proteomes" id="UP000664203"/>
    </source>
</evidence>
<dbReference type="InterPro" id="IPR036291">
    <property type="entry name" value="NAD(P)-bd_dom_sf"/>
</dbReference>
<dbReference type="SUPFAM" id="SSF51735">
    <property type="entry name" value="NAD(P)-binding Rossmann-fold domains"/>
    <property type="match status" value="1"/>
</dbReference>
<keyword evidence="4" id="KW-1185">Reference proteome</keyword>
<dbReference type="AlphaFoldDB" id="A0A8H3J498"/>
<reference evidence="3" key="1">
    <citation type="submission" date="2021-03" db="EMBL/GenBank/DDBJ databases">
        <authorList>
            <person name="Tagirdzhanova G."/>
        </authorList>
    </citation>
    <scope>NUCLEOTIDE SEQUENCE</scope>
</reference>
<dbReference type="Proteomes" id="UP000664203">
    <property type="component" value="Unassembled WGS sequence"/>
</dbReference>
<keyword evidence="2" id="KW-0560">Oxidoreductase</keyword>